<reference evidence="2" key="1">
    <citation type="submission" date="2014-05" db="EMBL/GenBank/DDBJ databases">
        <title>The genome and life-stage specific transcriptomes of Globodera pallida elucidate key aspects of plant parasitism by a cyst nematode.</title>
        <authorList>
            <person name="Cotton J.A."/>
            <person name="Lilley C.J."/>
            <person name="Jones L.M."/>
            <person name="Kikuchi T."/>
            <person name="Reid A.J."/>
            <person name="Thorpe P."/>
            <person name="Tsai I.J."/>
            <person name="Beasley H."/>
            <person name="Blok V."/>
            <person name="Cock P.J.A."/>
            <person name="Van den Akker S.E."/>
            <person name="Holroyd N."/>
            <person name="Hunt M."/>
            <person name="Mantelin S."/>
            <person name="Naghra H."/>
            <person name="Pain A."/>
            <person name="Palomares-Rius J.E."/>
            <person name="Zarowiecki M."/>
            <person name="Berriman M."/>
            <person name="Jones J.T."/>
            <person name="Urwin P.E."/>
        </authorList>
    </citation>
    <scope>NUCLEOTIDE SEQUENCE [LARGE SCALE GENOMIC DNA]</scope>
    <source>
        <strain evidence="2">Lindley</strain>
    </source>
</reference>
<organism evidence="2 3">
    <name type="scientific">Globodera pallida</name>
    <name type="common">Potato cyst nematode worm</name>
    <name type="synonym">Heterodera pallida</name>
    <dbReference type="NCBI Taxonomy" id="36090"/>
    <lineage>
        <taxon>Eukaryota</taxon>
        <taxon>Metazoa</taxon>
        <taxon>Ecdysozoa</taxon>
        <taxon>Nematoda</taxon>
        <taxon>Chromadorea</taxon>
        <taxon>Rhabditida</taxon>
        <taxon>Tylenchina</taxon>
        <taxon>Tylenchomorpha</taxon>
        <taxon>Tylenchoidea</taxon>
        <taxon>Heteroderidae</taxon>
        <taxon>Heteroderinae</taxon>
        <taxon>Globodera</taxon>
    </lineage>
</organism>
<sequence length="141" mass="16762">MEFDRISDKEEFDNGKDGEKQSTDSIFDNSNLKESSSKSQKGIKKIYSEVEKQEIIADWKSQFGVSKKQKKYTDAKKVELLKNFNKTKKENPQLRNDEIAQMLNIHIKTLNRWERKLKGLKPEKRMKYTDAEKEIKRTKTW</sequence>
<feature type="region of interest" description="Disordered" evidence="1">
    <location>
        <begin position="1"/>
        <end position="42"/>
    </location>
</feature>
<feature type="compositionally biased region" description="Polar residues" evidence="1">
    <location>
        <begin position="23"/>
        <end position="32"/>
    </location>
</feature>
<dbReference type="GO" id="GO:0004803">
    <property type="term" value="F:transposase activity"/>
    <property type="evidence" value="ECO:0007669"/>
    <property type="project" value="InterPro"/>
</dbReference>
<proteinExistence type="predicted"/>
<dbReference type="InterPro" id="IPR002514">
    <property type="entry name" value="Transposase_8"/>
</dbReference>
<accession>A0A183CDH3</accession>
<dbReference type="Pfam" id="PF01527">
    <property type="entry name" value="HTH_Tnp_1"/>
    <property type="match status" value="1"/>
</dbReference>
<protein>
    <submittedName>
        <fullName evidence="3">Transposase</fullName>
    </submittedName>
</protein>
<evidence type="ECO:0000313" key="3">
    <source>
        <dbReference type="WBParaSite" id="GPLIN_001092700"/>
    </source>
</evidence>
<dbReference type="WBParaSite" id="GPLIN_001092700">
    <property type="protein sequence ID" value="GPLIN_001092700"/>
    <property type="gene ID" value="GPLIN_001092700"/>
</dbReference>
<dbReference type="AlphaFoldDB" id="A0A183CDH3"/>
<evidence type="ECO:0000256" key="1">
    <source>
        <dbReference type="SAM" id="MobiDB-lite"/>
    </source>
</evidence>
<reference evidence="3" key="2">
    <citation type="submission" date="2016-06" db="UniProtKB">
        <authorList>
            <consortium name="WormBaseParasite"/>
        </authorList>
    </citation>
    <scope>IDENTIFICATION</scope>
</reference>
<keyword evidence="2" id="KW-1185">Reference proteome</keyword>
<evidence type="ECO:0000313" key="2">
    <source>
        <dbReference type="Proteomes" id="UP000050741"/>
    </source>
</evidence>
<name>A0A183CDH3_GLOPA</name>
<dbReference type="GO" id="GO:0006313">
    <property type="term" value="P:DNA transposition"/>
    <property type="evidence" value="ECO:0007669"/>
    <property type="project" value="InterPro"/>
</dbReference>
<dbReference type="Proteomes" id="UP000050741">
    <property type="component" value="Unassembled WGS sequence"/>
</dbReference>
<dbReference type="GO" id="GO:0003677">
    <property type="term" value="F:DNA binding"/>
    <property type="evidence" value="ECO:0007669"/>
    <property type="project" value="InterPro"/>
</dbReference>
<feature type="compositionally biased region" description="Basic and acidic residues" evidence="1">
    <location>
        <begin position="1"/>
        <end position="22"/>
    </location>
</feature>